<reference evidence="2 3" key="1">
    <citation type="submission" date="2020-11" db="EMBL/GenBank/DDBJ databases">
        <title>Streptomyces spirodelae sp. nov., isolated from duckweed.</title>
        <authorList>
            <person name="Saimee Y."/>
            <person name="Duangmal K."/>
        </authorList>
    </citation>
    <scope>NUCLEOTIDE SEQUENCE [LARGE SCALE GENOMIC DNA]</scope>
    <source>
        <strain evidence="2 3">S16-07</strain>
    </source>
</reference>
<proteinExistence type="predicted"/>
<sequence>MKEESDEAPVLVEQAIALIANDAGEERVTERIEDAIEAPHKEGADLGTVRRALDVVERPGESETAGRKARELLLDAIDGKLPSAPRGGQLAKGTETGTSTVLGEFRPARGIADGGDAALFGLALAAVAAGLWLSRRLRPPHTIRELAHRVGKGKR</sequence>
<evidence type="ECO:0000256" key="1">
    <source>
        <dbReference type="SAM" id="Phobius"/>
    </source>
</evidence>
<name>A0ABS3X561_9ACTN</name>
<gene>
    <name evidence="2" type="ORF">ITI46_02160</name>
</gene>
<evidence type="ECO:0000313" key="2">
    <source>
        <dbReference type="EMBL" id="MBO8190520.1"/>
    </source>
</evidence>
<dbReference type="Proteomes" id="UP001519064">
    <property type="component" value="Unassembled WGS sequence"/>
</dbReference>
<keyword evidence="1" id="KW-0812">Transmembrane</keyword>
<evidence type="ECO:0008006" key="4">
    <source>
        <dbReference type="Google" id="ProtNLM"/>
    </source>
</evidence>
<dbReference type="RefSeq" id="WP_209237583.1">
    <property type="nucleotide sequence ID" value="NZ_JADKMA010000006.1"/>
</dbReference>
<comment type="caution">
    <text evidence="2">The sequence shown here is derived from an EMBL/GenBank/DDBJ whole genome shotgun (WGS) entry which is preliminary data.</text>
</comment>
<dbReference type="EMBL" id="JADKMA010000006">
    <property type="protein sequence ID" value="MBO8190520.1"/>
    <property type="molecule type" value="Genomic_DNA"/>
</dbReference>
<protein>
    <recommendedName>
        <fullName evidence="4">DUF3618 domain-containing protein</fullName>
    </recommendedName>
</protein>
<accession>A0ABS3X561</accession>
<keyword evidence="1" id="KW-1133">Transmembrane helix</keyword>
<feature type="transmembrane region" description="Helical" evidence="1">
    <location>
        <begin position="117"/>
        <end position="134"/>
    </location>
</feature>
<keyword evidence="3" id="KW-1185">Reference proteome</keyword>
<keyword evidence="1" id="KW-0472">Membrane</keyword>
<organism evidence="2 3">
    <name type="scientific">Streptomyces oryzae</name>
    <dbReference type="NCBI Taxonomy" id="1434886"/>
    <lineage>
        <taxon>Bacteria</taxon>
        <taxon>Bacillati</taxon>
        <taxon>Actinomycetota</taxon>
        <taxon>Actinomycetes</taxon>
        <taxon>Kitasatosporales</taxon>
        <taxon>Streptomycetaceae</taxon>
        <taxon>Streptomyces</taxon>
    </lineage>
</organism>
<evidence type="ECO:0000313" key="3">
    <source>
        <dbReference type="Proteomes" id="UP001519064"/>
    </source>
</evidence>